<dbReference type="AlphaFoldDB" id="A0A8S2MVT3"/>
<gene>
    <name evidence="5" type="ORF">GIL414_LOCUS10480</name>
</gene>
<dbReference type="Pfam" id="PF15035">
    <property type="entry name" value="Rootletin"/>
    <property type="match status" value="1"/>
</dbReference>
<evidence type="ECO:0000259" key="4">
    <source>
        <dbReference type="Pfam" id="PF15035"/>
    </source>
</evidence>
<feature type="compositionally biased region" description="Polar residues" evidence="3">
    <location>
        <begin position="415"/>
        <end position="424"/>
    </location>
</feature>
<dbReference type="Proteomes" id="UP000681720">
    <property type="component" value="Unassembled WGS sequence"/>
</dbReference>
<feature type="coiled-coil region" evidence="2">
    <location>
        <begin position="95"/>
        <end position="203"/>
    </location>
</feature>
<accession>A0A8S2MVT3</accession>
<evidence type="ECO:0000313" key="6">
    <source>
        <dbReference type="Proteomes" id="UP000681720"/>
    </source>
</evidence>
<proteinExistence type="predicted"/>
<reference evidence="5" key="1">
    <citation type="submission" date="2021-02" db="EMBL/GenBank/DDBJ databases">
        <authorList>
            <person name="Nowell W R."/>
        </authorList>
    </citation>
    <scope>NUCLEOTIDE SEQUENCE</scope>
</reference>
<feature type="region of interest" description="Disordered" evidence="3">
    <location>
        <begin position="337"/>
        <end position="358"/>
    </location>
</feature>
<feature type="region of interest" description="Disordered" evidence="3">
    <location>
        <begin position="377"/>
        <end position="437"/>
    </location>
</feature>
<name>A0A8S2MVT3_9BILA</name>
<feature type="compositionally biased region" description="Basic and acidic residues" evidence="3">
    <location>
        <begin position="398"/>
        <end position="409"/>
    </location>
</feature>
<dbReference type="EMBL" id="CAJOBJ010003764">
    <property type="protein sequence ID" value="CAF3977242.1"/>
    <property type="molecule type" value="Genomic_DNA"/>
</dbReference>
<evidence type="ECO:0000256" key="1">
    <source>
        <dbReference type="ARBA" id="ARBA00023054"/>
    </source>
</evidence>
<evidence type="ECO:0000313" key="5">
    <source>
        <dbReference type="EMBL" id="CAF3977242.1"/>
    </source>
</evidence>
<comment type="caution">
    <text evidence="5">The sequence shown here is derived from an EMBL/GenBank/DDBJ whole genome shotgun (WGS) entry which is preliminary data.</text>
</comment>
<feature type="compositionally biased region" description="Basic and acidic residues" evidence="3">
    <location>
        <begin position="349"/>
        <end position="358"/>
    </location>
</feature>
<feature type="domain" description="Rootletin-like coiled-coil" evidence="4">
    <location>
        <begin position="159"/>
        <end position="340"/>
    </location>
</feature>
<keyword evidence="1 2" id="KW-0175">Coiled coil</keyword>
<protein>
    <recommendedName>
        <fullName evidence="4">Rootletin-like coiled-coil domain-containing protein</fullName>
    </recommendedName>
</protein>
<evidence type="ECO:0000256" key="2">
    <source>
        <dbReference type="SAM" id="Coils"/>
    </source>
</evidence>
<sequence>MVDDILERSIHLDEALARDDDDNYYDDNRRTPIRGQIQDVFLNRPHTPAFTRSRSPFTVSSQGSSRNLMTTPTSGQLIDENRYLNDELNRVETVLNLTRAEKDELSIRYNALSDRLEQTLRAQGVDLSSDMITGEPERRIVQQNIELRRKLEEEHENYKRKLSNYQEGQLKQAQLVQKLQQKVLQYKNRCTELELLMEQHKNDMNRIRVSATNTTALSLFTDARTPPDIDEQSAVSVSLDEEKQKSANFAQLNKMLRGQLDQAHLTNQQLTDDLRRNTIELQKLREDFTQKARDWQQEERILNQFYNKEHNLMYELWRDVVSFRKEFSELKGITERDLNRETSSSAMETRTREISADTERLHQRLRDLAQIVLNDEDDTFDGNDLGRTSPRRLSPMRGAERFDSPDRGYTRLRSPRSNSPQRPIQASRPHSRNVSPSFVDSTFSAVHAALNKRQVQISLRWKPNNYLNEGGGVPN</sequence>
<organism evidence="5 6">
    <name type="scientific">Rotaria magnacalcarata</name>
    <dbReference type="NCBI Taxonomy" id="392030"/>
    <lineage>
        <taxon>Eukaryota</taxon>
        <taxon>Metazoa</taxon>
        <taxon>Spiralia</taxon>
        <taxon>Gnathifera</taxon>
        <taxon>Rotifera</taxon>
        <taxon>Eurotatoria</taxon>
        <taxon>Bdelloidea</taxon>
        <taxon>Philodinida</taxon>
        <taxon>Philodinidae</taxon>
        <taxon>Rotaria</taxon>
    </lineage>
</organism>
<evidence type="ECO:0000256" key="3">
    <source>
        <dbReference type="SAM" id="MobiDB-lite"/>
    </source>
</evidence>
<dbReference type="InterPro" id="IPR055167">
    <property type="entry name" value="Rootletin-like_CC"/>
</dbReference>
<feature type="region of interest" description="Disordered" evidence="3">
    <location>
        <begin position="53"/>
        <end position="73"/>
    </location>
</feature>